<dbReference type="PANTHER" id="PTHR24247:SF202">
    <property type="entry name" value="5-HYDROXYTRYPTAMINE RECEPTOR 1"/>
    <property type="match status" value="1"/>
</dbReference>
<feature type="transmembrane region" description="Helical" evidence="10">
    <location>
        <begin position="136"/>
        <end position="155"/>
    </location>
</feature>
<reference evidence="12 13" key="1">
    <citation type="submission" date="2022-05" db="EMBL/GenBank/DDBJ databases">
        <authorList>
            <consortium name="Genoscope - CEA"/>
            <person name="William W."/>
        </authorList>
    </citation>
    <scope>NUCLEOTIDE SEQUENCE [LARGE SCALE GENOMIC DNA]</scope>
</reference>
<evidence type="ECO:0000256" key="8">
    <source>
        <dbReference type="ARBA" id="ARBA00023224"/>
    </source>
</evidence>
<keyword evidence="13" id="KW-1185">Reference proteome</keyword>
<dbReference type="PROSITE" id="PS00237">
    <property type="entry name" value="G_PROTEIN_RECEP_F1_1"/>
    <property type="match status" value="1"/>
</dbReference>
<evidence type="ECO:0000313" key="13">
    <source>
        <dbReference type="Proteomes" id="UP001159427"/>
    </source>
</evidence>
<proteinExistence type="inferred from homology"/>
<dbReference type="PROSITE" id="PS50262">
    <property type="entry name" value="G_PROTEIN_RECEP_F1_2"/>
    <property type="match status" value="1"/>
</dbReference>
<evidence type="ECO:0000256" key="10">
    <source>
        <dbReference type="SAM" id="Phobius"/>
    </source>
</evidence>
<name>A0ABN8MD20_9CNID</name>
<keyword evidence="3 9" id="KW-0812">Transmembrane</keyword>
<dbReference type="Proteomes" id="UP001159427">
    <property type="component" value="Unassembled WGS sequence"/>
</dbReference>
<accession>A0ABN8MD20</accession>
<dbReference type="PRINTS" id="PR00237">
    <property type="entry name" value="GPCRRHODOPSN"/>
</dbReference>
<comment type="subcellular location">
    <subcellularLocation>
        <location evidence="1">Cell membrane</location>
        <topology evidence="1">Multi-pass membrane protein</topology>
    </subcellularLocation>
</comment>
<feature type="transmembrane region" description="Helical" evidence="10">
    <location>
        <begin position="239"/>
        <end position="262"/>
    </location>
</feature>
<evidence type="ECO:0000256" key="9">
    <source>
        <dbReference type="RuleBase" id="RU000688"/>
    </source>
</evidence>
<evidence type="ECO:0000256" key="7">
    <source>
        <dbReference type="ARBA" id="ARBA00023170"/>
    </source>
</evidence>
<dbReference type="InterPro" id="IPR000276">
    <property type="entry name" value="GPCR_Rhodpsn"/>
</dbReference>
<keyword evidence="4 10" id="KW-1133">Transmembrane helix</keyword>
<feature type="transmembrane region" description="Helical" evidence="10">
    <location>
        <begin position="94"/>
        <end position="115"/>
    </location>
</feature>
<comment type="caution">
    <text evidence="12">The sequence shown here is derived from an EMBL/GenBank/DDBJ whole genome shotgun (WGS) entry which is preliminary data.</text>
</comment>
<keyword evidence="8 9" id="KW-0807">Transducer</keyword>
<evidence type="ECO:0000313" key="12">
    <source>
        <dbReference type="EMBL" id="CAH3025727.1"/>
    </source>
</evidence>
<gene>
    <name evidence="12" type="ORF">PEVE_00026977</name>
</gene>
<dbReference type="PANTHER" id="PTHR24247">
    <property type="entry name" value="5-HYDROXYTRYPTAMINE RECEPTOR"/>
    <property type="match status" value="1"/>
</dbReference>
<dbReference type="Pfam" id="PF00001">
    <property type="entry name" value="7tm_1"/>
    <property type="match status" value="1"/>
</dbReference>
<feature type="transmembrane region" description="Helical" evidence="10">
    <location>
        <begin position="274"/>
        <end position="293"/>
    </location>
</feature>
<evidence type="ECO:0000256" key="4">
    <source>
        <dbReference type="ARBA" id="ARBA00022989"/>
    </source>
</evidence>
<dbReference type="EMBL" id="CALNXI010000368">
    <property type="protein sequence ID" value="CAH3025727.1"/>
    <property type="molecule type" value="Genomic_DNA"/>
</dbReference>
<evidence type="ECO:0000256" key="5">
    <source>
        <dbReference type="ARBA" id="ARBA00023040"/>
    </source>
</evidence>
<dbReference type="SMART" id="SM01381">
    <property type="entry name" value="7TM_GPCR_Srsx"/>
    <property type="match status" value="1"/>
</dbReference>
<dbReference type="InterPro" id="IPR017452">
    <property type="entry name" value="GPCR_Rhodpsn_7TM"/>
</dbReference>
<protein>
    <recommendedName>
        <fullName evidence="11">G-protein coupled receptors family 1 profile domain-containing protein</fullName>
    </recommendedName>
</protein>
<keyword evidence="2" id="KW-1003">Cell membrane</keyword>
<comment type="similarity">
    <text evidence="9">Belongs to the G-protein coupled receptor 1 family.</text>
</comment>
<keyword evidence="7 9" id="KW-0675">Receptor</keyword>
<organism evidence="12 13">
    <name type="scientific">Porites evermanni</name>
    <dbReference type="NCBI Taxonomy" id="104178"/>
    <lineage>
        <taxon>Eukaryota</taxon>
        <taxon>Metazoa</taxon>
        <taxon>Cnidaria</taxon>
        <taxon>Anthozoa</taxon>
        <taxon>Hexacorallia</taxon>
        <taxon>Scleractinia</taxon>
        <taxon>Fungiina</taxon>
        <taxon>Poritidae</taxon>
        <taxon>Porites</taxon>
    </lineage>
</organism>
<dbReference type="Gene3D" id="1.20.1070.10">
    <property type="entry name" value="Rhodopsin 7-helix transmembrane proteins"/>
    <property type="match status" value="1"/>
</dbReference>
<dbReference type="SUPFAM" id="SSF81321">
    <property type="entry name" value="Family A G protein-coupled receptor-like"/>
    <property type="match status" value="1"/>
</dbReference>
<sequence>MNRSTIIAEACSFNLDFQIPISILLGTTFVLSVSENIVVSIVICLDKKLRRPSNGYLLSLALSDICISFGLIPMEMIYVWSYADWPLGSKGTDILNSVWLFSLASPFATLLIITADRYKAVMSLVRYKEVVSWGRTMIIIGILWLYTFVIVVLMATLAFNPTSGVAYEWNVKYRYYYAFLGVHIVLPLLIICGLYYKIYKKAVENRQQLLSRGQLHTGITSASDTIRATRMEVKMAKTVGFVFLFLVIVWIPVLILEIFYAIGSQSCLIEKLGVVSLWITCSNGVINPVVYSLRNKDFRLAILQLIHCKRPRSASALA</sequence>
<feature type="transmembrane region" description="Helical" evidence="10">
    <location>
        <begin position="23"/>
        <end position="45"/>
    </location>
</feature>
<feature type="transmembrane region" description="Helical" evidence="10">
    <location>
        <begin position="175"/>
        <end position="196"/>
    </location>
</feature>
<feature type="domain" description="G-protein coupled receptors family 1 profile" evidence="11">
    <location>
        <begin position="35"/>
        <end position="291"/>
    </location>
</feature>
<feature type="transmembrane region" description="Helical" evidence="10">
    <location>
        <begin position="57"/>
        <end position="82"/>
    </location>
</feature>
<keyword evidence="6 10" id="KW-0472">Membrane</keyword>
<evidence type="ECO:0000256" key="3">
    <source>
        <dbReference type="ARBA" id="ARBA00022692"/>
    </source>
</evidence>
<evidence type="ECO:0000256" key="1">
    <source>
        <dbReference type="ARBA" id="ARBA00004651"/>
    </source>
</evidence>
<evidence type="ECO:0000256" key="6">
    <source>
        <dbReference type="ARBA" id="ARBA00023136"/>
    </source>
</evidence>
<evidence type="ECO:0000256" key="2">
    <source>
        <dbReference type="ARBA" id="ARBA00022475"/>
    </source>
</evidence>
<keyword evidence="5 9" id="KW-0297">G-protein coupled receptor</keyword>
<evidence type="ECO:0000259" key="11">
    <source>
        <dbReference type="PROSITE" id="PS50262"/>
    </source>
</evidence>